<dbReference type="SUPFAM" id="SSF47781">
    <property type="entry name" value="RuvA domain 2-like"/>
    <property type="match status" value="1"/>
</dbReference>
<dbReference type="Pfam" id="PF13538">
    <property type="entry name" value="UvrD_C_2"/>
    <property type="match status" value="1"/>
</dbReference>
<dbReference type="Gene3D" id="1.10.10.2220">
    <property type="match status" value="1"/>
</dbReference>
<dbReference type="InterPro" id="IPR055446">
    <property type="entry name" value="RecD2_N_OB"/>
</dbReference>
<evidence type="ECO:0000256" key="1">
    <source>
        <dbReference type="ARBA" id="ARBA00022741"/>
    </source>
</evidence>
<dbReference type="Gene3D" id="1.10.150.20">
    <property type="entry name" value="5' to 3' exonuclease, C-terminal subdomain"/>
    <property type="match status" value="1"/>
</dbReference>
<gene>
    <name evidence="4" type="ORF">SAMN05216233_103294</name>
</gene>
<evidence type="ECO:0000313" key="5">
    <source>
        <dbReference type="Proteomes" id="UP000198870"/>
    </source>
</evidence>
<keyword evidence="1" id="KW-0547">Nucleotide-binding</keyword>
<dbReference type="InterPro" id="IPR027417">
    <property type="entry name" value="P-loop_NTPase"/>
</dbReference>
<feature type="domain" description="AAA+ ATPase" evidence="3">
    <location>
        <begin position="340"/>
        <end position="489"/>
    </location>
</feature>
<proteinExistence type="inferred from homology"/>
<dbReference type="InterPro" id="IPR010994">
    <property type="entry name" value="RuvA_2-like"/>
</dbReference>
<evidence type="ECO:0000259" key="3">
    <source>
        <dbReference type="SMART" id="SM00382"/>
    </source>
</evidence>
<dbReference type="InterPro" id="IPR050534">
    <property type="entry name" value="Coronavir_polyprotein_1ab"/>
</dbReference>
<dbReference type="PANTHER" id="PTHR43788:SF6">
    <property type="entry name" value="DNA HELICASE B"/>
    <property type="match status" value="1"/>
</dbReference>
<evidence type="ECO:0000313" key="4">
    <source>
        <dbReference type="EMBL" id="SCY07554.1"/>
    </source>
</evidence>
<dbReference type="EMBL" id="FMUX01000003">
    <property type="protein sequence ID" value="SCY07554.1"/>
    <property type="molecule type" value="Genomic_DNA"/>
</dbReference>
<name>A0A1G5CYR2_9BACT</name>
<dbReference type="GO" id="GO:0009338">
    <property type="term" value="C:exodeoxyribonuclease V complex"/>
    <property type="evidence" value="ECO:0007669"/>
    <property type="project" value="TreeGrafter"/>
</dbReference>
<dbReference type="PANTHER" id="PTHR43788">
    <property type="entry name" value="DNA2/NAM7 HELICASE FAMILY MEMBER"/>
    <property type="match status" value="1"/>
</dbReference>
<dbReference type="Pfam" id="PF14490">
    <property type="entry name" value="HHH_RecD2"/>
    <property type="match status" value="1"/>
</dbReference>
<dbReference type="CDD" id="cd17933">
    <property type="entry name" value="DEXSc_RecD-like"/>
    <property type="match status" value="1"/>
</dbReference>
<dbReference type="GO" id="GO:0005524">
    <property type="term" value="F:ATP binding"/>
    <property type="evidence" value="ECO:0007669"/>
    <property type="project" value="UniProtKB-KW"/>
</dbReference>
<dbReference type="InterPro" id="IPR027785">
    <property type="entry name" value="UvrD-like_helicase_C"/>
</dbReference>
<organism evidence="4 5">
    <name type="scientific">Desulfoluna spongiiphila</name>
    <dbReference type="NCBI Taxonomy" id="419481"/>
    <lineage>
        <taxon>Bacteria</taxon>
        <taxon>Pseudomonadati</taxon>
        <taxon>Thermodesulfobacteriota</taxon>
        <taxon>Desulfobacteria</taxon>
        <taxon>Desulfobacterales</taxon>
        <taxon>Desulfolunaceae</taxon>
        <taxon>Desulfoluna</taxon>
    </lineage>
</organism>
<dbReference type="GO" id="GO:0003677">
    <property type="term" value="F:DNA binding"/>
    <property type="evidence" value="ECO:0007669"/>
    <property type="project" value="InterPro"/>
</dbReference>
<dbReference type="OrthoDB" id="9763659at2"/>
<protein>
    <submittedName>
        <fullName evidence="4">Exodeoxyribonuclease V alpha subunit</fullName>
    </submittedName>
</protein>
<keyword evidence="2" id="KW-0067">ATP-binding</keyword>
<keyword evidence="5" id="KW-1185">Reference proteome</keyword>
<dbReference type="InterPro" id="IPR029493">
    <property type="entry name" value="RecD2-like_HHH"/>
</dbReference>
<dbReference type="SMART" id="SM00382">
    <property type="entry name" value="AAA"/>
    <property type="match status" value="1"/>
</dbReference>
<dbReference type="AlphaFoldDB" id="A0A1G5CYR2"/>
<dbReference type="InterPro" id="IPR003593">
    <property type="entry name" value="AAA+_ATPase"/>
</dbReference>
<evidence type="ECO:0000256" key="2">
    <source>
        <dbReference type="ARBA" id="ARBA00022840"/>
    </source>
</evidence>
<dbReference type="NCBIfam" id="TIGR01448">
    <property type="entry name" value="recD_rel"/>
    <property type="match status" value="1"/>
</dbReference>
<dbReference type="GO" id="GO:0006310">
    <property type="term" value="P:DNA recombination"/>
    <property type="evidence" value="ECO:0007669"/>
    <property type="project" value="InterPro"/>
</dbReference>
<dbReference type="RefSeq" id="WP_092209575.1">
    <property type="nucleotide sequence ID" value="NZ_FMUX01000003.1"/>
</dbReference>
<dbReference type="CDD" id="cd18809">
    <property type="entry name" value="SF1_C_RecD"/>
    <property type="match status" value="1"/>
</dbReference>
<reference evidence="4 5" key="1">
    <citation type="submission" date="2016-10" db="EMBL/GenBank/DDBJ databases">
        <authorList>
            <person name="de Groot N.N."/>
        </authorList>
    </citation>
    <scope>NUCLEOTIDE SEQUENCE [LARGE SCALE GENOMIC DNA]</scope>
    <source>
        <strain evidence="4 5">AA1</strain>
    </source>
</reference>
<dbReference type="STRING" id="419481.SAMN05216233_103294"/>
<dbReference type="Pfam" id="PF18335">
    <property type="entry name" value="SH3_13"/>
    <property type="match status" value="1"/>
</dbReference>
<dbReference type="Pfam" id="PF13245">
    <property type="entry name" value="AAA_19"/>
    <property type="match status" value="1"/>
</dbReference>
<dbReference type="GO" id="GO:0017116">
    <property type="term" value="F:single-stranded DNA helicase activity"/>
    <property type="evidence" value="ECO:0007669"/>
    <property type="project" value="TreeGrafter"/>
</dbReference>
<dbReference type="HAMAP" id="MF_01488">
    <property type="entry name" value="RecD2"/>
    <property type="match status" value="1"/>
</dbReference>
<dbReference type="Pfam" id="PF23139">
    <property type="entry name" value="OB_YrrC"/>
    <property type="match status" value="1"/>
</dbReference>
<dbReference type="Proteomes" id="UP000198870">
    <property type="component" value="Unassembled WGS sequence"/>
</dbReference>
<sequence length="725" mass="81054">MNTITLSGRIKRIRYRNEENSYTIADLITDDTGVTITVVGTLAGIDLEDRLRLSGTWEKHQRFGDQFRITEYELIFPETGEEIRTYLKRLGVKGLSSPKIRTLVERFGSDTLSVIETCPEKITGLKGFGKKTMENLREALTRQMEVKRLIAFLKEHGIPVSHCAPIHKHYGTKATECISSNPFTLLFDINGMDFNTVDHAALSLGIAEDDPRRVRACLLFVLEQFASDGHVFAPAGSLITRCMEQHHMEHEPLASALEELKAKGRVVSETLERDGETVQAVYPTELFRAEEGIARRLAMMLSMPEEAPDITREEILETVLARLAIKLSDEQLVTLEEILCHRVAVITGGPGTGKTTLVRSIAALCDHLNHETVMAAPTGRAARRITEVTDKKASTLHKLLKFDFNSGAFEHNRDKPLSGDVFIIDEVSMVDTLLMHRFLDAVPVEATVVFVGDIFQLPSVGPGNVLSDLIGSGCLKTYALTRIFRQAQESPIVMNAHRVRTGEFPDLHPEEKEGPSEFYFIETGDPVKVMQRVVELCATRIPATYGYTPLEEIQVLTPMHKGDVGTISLNVALQQALNEKGDALQSLGRTFREGDKVMHLKNNYEKEVFNGDIGIISKVDKKEKTLSVNYEGRKVAYETEELDELTLAYAISVHKSQGSEYPAVVMPVTTQHYPLLQRNLLYTAMTRGKELVILIGTRRAVEIALSNNRPNMRCSHLDRRLAEMA</sequence>
<dbReference type="Gene3D" id="2.30.30.940">
    <property type="match status" value="1"/>
</dbReference>
<dbReference type="InterPro" id="IPR006345">
    <property type="entry name" value="RecD2"/>
</dbReference>
<dbReference type="Gene3D" id="3.40.50.300">
    <property type="entry name" value="P-loop containing nucleotide triphosphate hydrolases"/>
    <property type="match status" value="2"/>
</dbReference>
<dbReference type="GO" id="GO:0043139">
    <property type="term" value="F:5'-3' DNA helicase activity"/>
    <property type="evidence" value="ECO:0007669"/>
    <property type="project" value="InterPro"/>
</dbReference>
<dbReference type="SUPFAM" id="SSF52540">
    <property type="entry name" value="P-loop containing nucleoside triphosphate hydrolases"/>
    <property type="match status" value="2"/>
</dbReference>
<dbReference type="InterPro" id="IPR041451">
    <property type="entry name" value="RecD2_SH13"/>
</dbReference>
<accession>A0A1G5CYR2</accession>